<accession>A0A022PZY1</accession>
<dbReference type="InterPro" id="IPR053772">
    <property type="entry name" value="At1g61320/At1g61330-like"/>
</dbReference>
<name>A0A022PZY1_ERYGU</name>
<gene>
    <name evidence="2" type="ORF">MIMGU_mgv1a019094mg</name>
</gene>
<evidence type="ECO:0000313" key="2">
    <source>
        <dbReference type="EMBL" id="EYU21366.1"/>
    </source>
</evidence>
<dbReference type="Proteomes" id="UP000030748">
    <property type="component" value="Unassembled WGS sequence"/>
</dbReference>
<sequence length="287" mass="32293">LEISDCCNIESLLISVENLVSCTYQGNQIGLPFKKVPNLSELTLGGAFCESFVYEPNKHSSYSTQLSKLVLNLHTAVRLHSFICQSQQSLTDIFIARFLSFQSALGEIVPRDLPQLYALKRLELSIVSRVGRSLLFLTSLIKASPQLQEFKIKVNIRRHMPFPEVTAVEANVFEHENLKVIEMVGYCGCASEDEFIVSICKIAATSLETVIIDTDCDYYRDVPNFKQLLIMYKPRDGKVPIMKGVKTGTVDPIEPTENGNLNPFDAKKHAEKLISSFRSLEIKKIVR</sequence>
<evidence type="ECO:0000259" key="1">
    <source>
        <dbReference type="Pfam" id="PF23622"/>
    </source>
</evidence>
<dbReference type="PANTHER" id="PTHR34145:SF68">
    <property type="entry name" value="FBD DOMAIN-CONTAINING PROTEIN"/>
    <property type="match status" value="1"/>
</dbReference>
<keyword evidence="3" id="KW-1185">Reference proteome</keyword>
<reference evidence="2 3" key="1">
    <citation type="journal article" date="2013" name="Proc. Natl. Acad. Sci. U.S.A.">
        <title>Fine-scale variation in meiotic recombination in Mimulus inferred from population shotgun sequencing.</title>
        <authorList>
            <person name="Hellsten U."/>
            <person name="Wright K.M."/>
            <person name="Jenkins J."/>
            <person name="Shu S."/>
            <person name="Yuan Y."/>
            <person name="Wessler S.R."/>
            <person name="Schmutz J."/>
            <person name="Willis J.H."/>
            <person name="Rokhsar D.S."/>
        </authorList>
    </citation>
    <scope>NUCLEOTIDE SEQUENCE [LARGE SCALE GENOMIC DNA]</scope>
    <source>
        <strain evidence="3">cv. DUN x IM62</strain>
    </source>
</reference>
<proteinExistence type="predicted"/>
<dbReference type="PANTHER" id="PTHR34145">
    <property type="entry name" value="OS02G0105600 PROTEIN"/>
    <property type="match status" value="1"/>
</dbReference>
<evidence type="ECO:0000313" key="3">
    <source>
        <dbReference type="Proteomes" id="UP000030748"/>
    </source>
</evidence>
<dbReference type="EMBL" id="KI632223">
    <property type="protein sequence ID" value="EYU21366.1"/>
    <property type="molecule type" value="Genomic_DNA"/>
</dbReference>
<dbReference type="SUPFAM" id="SSF52047">
    <property type="entry name" value="RNI-like"/>
    <property type="match status" value="1"/>
</dbReference>
<feature type="non-terminal residue" evidence="2">
    <location>
        <position position="1"/>
    </location>
</feature>
<dbReference type="InterPro" id="IPR055357">
    <property type="entry name" value="LRR_At1g61320_AtMIF1"/>
</dbReference>
<dbReference type="Pfam" id="PF23622">
    <property type="entry name" value="LRR_At1g61320_AtMIF1"/>
    <property type="match status" value="1"/>
</dbReference>
<protein>
    <recommendedName>
        <fullName evidence="1">At1g61320/AtMIF1 LRR domain-containing protein</fullName>
    </recommendedName>
</protein>
<dbReference type="AlphaFoldDB" id="A0A022PZY1"/>
<feature type="domain" description="At1g61320/AtMIF1 LRR" evidence="1">
    <location>
        <begin position="113"/>
        <end position="222"/>
    </location>
</feature>
<organism evidence="2 3">
    <name type="scientific">Erythranthe guttata</name>
    <name type="common">Yellow monkey flower</name>
    <name type="synonym">Mimulus guttatus</name>
    <dbReference type="NCBI Taxonomy" id="4155"/>
    <lineage>
        <taxon>Eukaryota</taxon>
        <taxon>Viridiplantae</taxon>
        <taxon>Streptophyta</taxon>
        <taxon>Embryophyta</taxon>
        <taxon>Tracheophyta</taxon>
        <taxon>Spermatophyta</taxon>
        <taxon>Magnoliopsida</taxon>
        <taxon>eudicotyledons</taxon>
        <taxon>Gunneridae</taxon>
        <taxon>Pentapetalae</taxon>
        <taxon>asterids</taxon>
        <taxon>lamiids</taxon>
        <taxon>Lamiales</taxon>
        <taxon>Phrymaceae</taxon>
        <taxon>Erythranthe</taxon>
    </lineage>
</organism>